<comment type="subcellular location">
    <subcellularLocation>
        <location evidence="1 8">Cell outer membrane</location>
        <topology evidence="1 8">Multi-pass membrane protein</topology>
    </subcellularLocation>
</comment>
<dbReference type="Pfam" id="PF07715">
    <property type="entry name" value="Plug"/>
    <property type="match status" value="1"/>
</dbReference>
<keyword evidence="13" id="KW-0675">Receptor</keyword>
<dbReference type="InterPro" id="IPR000531">
    <property type="entry name" value="Beta-barrel_TonB"/>
</dbReference>
<feature type="compositionally biased region" description="Polar residues" evidence="10">
    <location>
        <begin position="1"/>
        <end position="12"/>
    </location>
</feature>
<gene>
    <name evidence="13" type="ORF">H7F49_17835</name>
</gene>
<dbReference type="RefSeq" id="WP_185684918.1">
    <property type="nucleotide sequence ID" value="NZ_JACLAU010000055.1"/>
</dbReference>
<dbReference type="InterPro" id="IPR012910">
    <property type="entry name" value="Plug_dom"/>
</dbReference>
<evidence type="ECO:0000256" key="8">
    <source>
        <dbReference type="PROSITE-ProRule" id="PRU01360"/>
    </source>
</evidence>
<evidence type="ECO:0000256" key="1">
    <source>
        <dbReference type="ARBA" id="ARBA00004571"/>
    </source>
</evidence>
<name>A0A7X1FAR2_9SPHN</name>
<dbReference type="GO" id="GO:0009279">
    <property type="term" value="C:cell outer membrane"/>
    <property type="evidence" value="ECO:0007669"/>
    <property type="project" value="UniProtKB-SubCell"/>
</dbReference>
<keyword evidence="6 8" id="KW-0472">Membrane</keyword>
<feature type="domain" description="TonB-dependent receptor plug" evidence="12">
    <location>
        <begin position="48"/>
        <end position="162"/>
    </location>
</feature>
<dbReference type="PANTHER" id="PTHR47234">
    <property type="match status" value="1"/>
</dbReference>
<evidence type="ECO:0000256" key="2">
    <source>
        <dbReference type="ARBA" id="ARBA00022448"/>
    </source>
</evidence>
<dbReference type="EMBL" id="JACLAU010000055">
    <property type="protein sequence ID" value="MBC2653545.1"/>
    <property type="molecule type" value="Genomic_DNA"/>
</dbReference>
<evidence type="ECO:0000256" key="6">
    <source>
        <dbReference type="ARBA" id="ARBA00023136"/>
    </source>
</evidence>
<evidence type="ECO:0000259" key="12">
    <source>
        <dbReference type="Pfam" id="PF07715"/>
    </source>
</evidence>
<accession>A0A7X1FAR2</accession>
<protein>
    <submittedName>
        <fullName evidence="13">TonB-dependent receptor</fullName>
    </submittedName>
</protein>
<feature type="domain" description="TonB-dependent receptor-like beta-barrel" evidence="11">
    <location>
        <begin position="380"/>
        <end position="862"/>
    </location>
</feature>
<dbReference type="PANTHER" id="PTHR47234:SF2">
    <property type="entry name" value="TONB-DEPENDENT RECEPTOR"/>
    <property type="match status" value="1"/>
</dbReference>
<dbReference type="InterPro" id="IPR037066">
    <property type="entry name" value="Plug_dom_sf"/>
</dbReference>
<organism evidence="13 14">
    <name type="scientific">Novosphingobium aerophilum</name>
    <dbReference type="NCBI Taxonomy" id="2839843"/>
    <lineage>
        <taxon>Bacteria</taxon>
        <taxon>Pseudomonadati</taxon>
        <taxon>Pseudomonadota</taxon>
        <taxon>Alphaproteobacteria</taxon>
        <taxon>Sphingomonadales</taxon>
        <taxon>Sphingomonadaceae</taxon>
        <taxon>Novosphingobium</taxon>
    </lineage>
</organism>
<comment type="similarity">
    <text evidence="8 9">Belongs to the TonB-dependent receptor family.</text>
</comment>
<evidence type="ECO:0000313" key="13">
    <source>
        <dbReference type="EMBL" id="MBC2653545.1"/>
    </source>
</evidence>
<keyword evidence="5 9" id="KW-0798">TonB box</keyword>
<evidence type="ECO:0000259" key="11">
    <source>
        <dbReference type="Pfam" id="PF00593"/>
    </source>
</evidence>
<dbReference type="InterPro" id="IPR039426">
    <property type="entry name" value="TonB-dep_rcpt-like"/>
</dbReference>
<evidence type="ECO:0000256" key="5">
    <source>
        <dbReference type="ARBA" id="ARBA00023077"/>
    </source>
</evidence>
<evidence type="ECO:0000256" key="4">
    <source>
        <dbReference type="ARBA" id="ARBA00022692"/>
    </source>
</evidence>
<keyword evidence="14" id="KW-1185">Reference proteome</keyword>
<dbReference type="AlphaFoldDB" id="A0A7X1FAR2"/>
<keyword evidence="3 8" id="KW-1134">Transmembrane beta strand</keyword>
<keyword evidence="4 8" id="KW-0812">Transmembrane</keyword>
<dbReference type="Gene3D" id="2.40.170.20">
    <property type="entry name" value="TonB-dependent receptor, beta-barrel domain"/>
    <property type="match status" value="1"/>
</dbReference>
<evidence type="ECO:0000256" key="3">
    <source>
        <dbReference type="ARBA" id="ARBA00022452"/>
    </source>
</evidence>
<sequence length="898" mass="94550">MFASAASAQTAEPGSKPAAQSPDANGNADATIVVTGTSIRGVAPVGAPVIGFSQAEIQNQPAVTTTDLLRQMPSIVATGASEAYGGSANNANANITGGNGINLRGLGTEATLTLLNGRRLPPAGVQGQYFDPSVFATSVIGRLEVMPDGGSAIYGSDAVGGVVNVLTRLRFDGAEAYVKGGFGHQVGSAQAGLVAGKSWSSGNLLLAYEYFDRDDVKAADRPLYTDDLRAFGQSDLRLFTASPGNVQIGSTRYPIPAGQDGTSLASSSLVAATTTVPANRESVYKGASALPGQRRHSLFASLHQDLTPGLQAWTEGFYAHRKLDQTIGAATANLSVPQTNAFFVAPAGATLPLCAASVGAPAGTRCETVNYSFYNDFGPRVRDAFQEIYQVAAGLDADLGHGWKASAFASFGSDIEERTQYGINNPQLLAALRDTSRATAFNPFGANGGTNAATLAKIKGSQLVATQSDLTNVVAKIDGSLFALPGGDVKVAVGAEYQHHRFRYNTVDNFATPDTSTFTTVLAIPKRTVKSGYAEVFLPLVSGQNARPGIEELSVSAALRHDHYSDFGGTTNPKFAIQFAPVKGLKLRGTYGKSFRAPTLSDMNPATLGVTVEDFADPTSPTGLTRTLFLRGGNTALGPEKATIWSLGADLAPAALRGLTVSLTYFNVDYTNRIEAPGNDRTALTAAREPRLGSLITRNPSATLVQSFLSLPQFTGVPENPANIKALVDGRKVNVGRLRTQGFEGNIQWSGELGPVTLNAGAVGNYFLNFKRAVLPTLPLVDVANTFGNPLKFRARGNLGVSNERMAVTGFVNFTGAYRNDTITPVQDVKAFATFDLSARYTWDQPMGLAKKLTLSIDVQNVFDRDPPIVPNVTPLAFDPQVASILGRFVTVGLRASW</sequence>
<evidence type="ECO:0000256" key="9">
    <source>
        <dbReference type="RuleBase" id="RU003357"/>
    </source>
</evidence>
<reference evidence="13 14" key="1">
    <citation type="submission" date="2020-08" db="EMBL/GenBank/DDBJ databases">
        <title>The genome sequence of Novosphingobium flavum 4Y4.</title>
        <authorList>
            <person name="Liu Y."/>
        </authorList>
    </citation>
    <scope>NUCLEOTIDE SEQUENCE [LARGE SCALE GENOMIC DNA]</scope>
    <source>
        <strain evidence="13 14">4Y4</strain>
    </source>
</reference>
<evidence type="ECO:0000313" key="14">
    <source>
        <dbReference type="Proteomes" id="UP000520156"/>
    </source>
</evidence>
<evidence type="ECO:0000256" key="10">
    <source>
        <dbReference type="SAM" id="MobiDB-lite"/>
    </source>
</evidence>
<feature type="region of interest" description="Disordered" evidence="10">
    <location>
        <begin position="1"/>
        <end position="25"/>
    </location>
</feature>
<evidence type="ECO:0000256" key="7">
    <source>
        <dbReference type="ARBA" id="ARBA00023237"/>
    </source>
</evidence>
<dbReference type="Gene3D" id="2.170.130.10">
    <property type="entry name" value="TonB-dependent receptor, plug domain"/>
    <property type="match status" value="1"/>
</dbReference>
<dbReference type="Pfam" id="PF00593">
    <property type="entry name" value="TonB_dep_Rec_b-barrel"/>
    <property type="match status" value="1"/>
</dbReference>
<proteinExistence type="inferred from homology"/>
<keyword evidence="2 8" id="KW-0813">Transport</keyword>
<dbReference type="PROSITE" id="PS52016">
    <property type="entry name" value="TONB_DEPENDENT_REC_3"/>
    <property type="match status" value="1"/>
</dbReference>
<comment type="caution">
    <text evidence="13">The sequence shown here is derived from an EMBL/GenBank/DDBJ whole genome shotgun (WGS) entry which is preliminary data.</text>
</comment>
<dbReference type="Proteomes" id="UP000520156">
    <property type="component" value="Unassembled WGS sequence"/>
</dbReference>
<dbReference type="SUPFAM" id="SSF56935">
    <property type="entry name" value="Porins"/>
    <property type="match status" value="1"/>
</dbReference>
<dbReference type="InterPro" id="IPR036942">
    <property type="entry name" value="Beta-barrel_TonB_sf"/>
</dbReference>
<keyword evidence="7 8" id="KW-0998">Cell outer membrane</keyword>